<feature type="chain" id="PRO_5046577510" evidence="2">
    <location>
        <begin position="19"/>
        <end position="271"/>
    </location>
</feature>
<accession>A0ABQ9NKZ1</accession>
<feature type="signal peptide" evidence="2">
    <location>
        <begin position="1"/>
        <end position="18"/>
    </location>
</feature>
<dbReference type="EMBL" id="JAPDRL010000064">
    <property type="protein sequence ID" value="KAJ9660595.1"/>
    <property type="molecule type" value="Genomic_DNA"/>
</dbReference>
<keyword evidence="2" id="KW-0732">Signal</keyword>
<sequence length="271" mass="27928">MSVIALVTSCVFFGILTGIHNPFEAGLLGYRDIGIVVDSTATSPTSEKTPSRPASLVSSNCSTSSPASSFYDLMSSASVSAASSPSAIGLGIFTSTSLVSLPSITKPAPTHSLFRSTPPPTIDSAWRAVHPPRSPPYGSGTEPYRNSTVRSAPPSPALLALAQRSSSSGAYRLRSVPPSVSSRSSSSGSLPKSPLSTMRRATAPDVVVVPEERRGGSARGGMAGVIMVPKGAVAVGARCVTETQVEGWRHVEWKAGSVDLVAKDSRDGGDL</sequence>
<proteinExistence type="predicted"/>
<name>A0ABQ9NKZ1_9PEZI</name>
<evidence type="ECO:0000313" key="4">
    <source>
        <dbReference type="Proteomes" id="UP001172684"/>
    </source>
</evidence>
<gene>
    <name evidence="3" type="ORF">H2201_006853</name>
</gene>
<comment type="caution">
    <text evidence="3">The sequence shown here is derived from an EMBL/GenBank/DDBJ whole genome shotgun (WGS) entry which is preliminary data.</text>
</comment>
<evidence type="ECO:0000256" key="1">
    <source>
        <dbReference type="SAM" id="MobiDB-lite"/>
    </source>
</evidence>
<protein>
    <submittedName>
        <fullName evidence="3">Uncharacterized protein</fullName>
    </submittedName>
</protein>
<evidence type="ECO:0000256" key="2">
    <source>
        <dbReference type="SAM" id="SignalP"/>
    </source>
</evidence>
<feature type="compositionally biased region" description="Low complexity" evidence="1">
    <location>
        <begin position="169"/>
        <end position="196"/>
    </location>
</feature>
<reference evidence="3" key="1">
    <citation type="submission" date="2022-10" db="EMBL/GenBank/DDBJ databases">
        <title>Culturing micro-colonial fungi from biological soil crusts in the Mojave desert and describing Neophaeococcomyces mojavensis, and introducing the new genera and species Taxawa tesnikishii.</title>
        <authorList>
            <person name="Kurbessoian T."/>
            <person name="Stajich J.E."/>
        </authorList>
    </citation>
    <scope>NUCLEOTIDE SEQUENCE</scope>
    <source>
        <strain evidence="3">TK_1</strain>
    </source>
</reference>
<dbReference type="Proteomes" id="UP001172684">
    <property type="component" value="Unassembled WGS sequence"/>
</dbReference>
<evidence type="ECO:0000313" key="3">
    <source>
        <dbReference type="EMBL" id="KAJ9660595.1"/>
    </source>
</evidence>
<feature type="region of interest" description="Disordered" evidence="1">
    <location>
        <begin position="169"/>
        <end position="203"/>
    </location>
</feature>
<keyword evidence="4" id="KW-1185">Reference proteome</keyword>
<organism evidence="3 4">
    <name type="scientific">Coniosporium apollinis</name>
    <dbReference type="NCBI Taxonomy" id="61459"/>
    <lineage>
        <taxon>Eukaryota</taxon>
        <taxon>Fungi</taxon>
        <taxon>Dikarya</taxon>
        <taxon>Ascomycota</taxon>
        <taxon>Pezizomycotina</taxon>
        <taxon>Dothideomycetes</taxon>
        <taxon>Dothideomycetes incertae sedis</taxon>
        <taxon>Coniosporium</taxon>
    </lineage>
</organism>
<feature type="region of interest" description="Disordered" evidence="1">
    <location>
        <begin position="109"/>
        <end position="152"/>
    </location>
</feature>